<organism evidence="1">
    <name type="scientific">Pantoea phage Survivor</name>
    <dbReference type="NCBI Taxonomy" id="3232176"/>
    <lineage>
        <taxon>Viruses</taxon>
        <taxon>Duplodnaviria</taxon>
        <taxon>Heunggongvirae</taxon>
        <taxon>Uroviricota</taxon>
        <taxon>Caudoviricetes</taxon>
    </lineage>
</organism>
<protein>
    <submittedName>
        <fullName evidence="1">Uncharacterized protein</fullName>
    </submittedName>
</protein>
<reference evidence="1" key="1">
    <citation type="submission" date="2024-06" db="EMBL/GenBank/DDBJ databases">
        <authorList>
            <person name="Gannavaram S."/>
            <person name="Nemani S."/>
            <person name="Datta M."/>
            <person name="Picchiottino A."/>
            <person name="Mereddy A."/>
            <person name="Gannavaram N."/>
            <person name="Honeycutt C."/>
            <person name="Tran D."/>
            <person name="Choi K."/>
            <person name="Srinivasan K."/>
            <person name="Johnson A."/>
        </authorList>
    </citation>
    <scope>NUCLEOTIDE SEQUENCE</scope>
</reference>
<evidence type="ECO:0000313" key="1">
    <source>
        <dbReference type="EMBL" id="XCN28386.1"/>
    </source>
</evidence>
<name>A0AAU8KXY2_9CAUD</name>
<dbReference type="EMBL" id="PP885733">
    <property type="protein sequence ID" value="XCN28386.1"/>
    <property type="molecule type" value="Genomic_DNA"/>
</dbReference>
<proteinExistence type="predicted"/>
<accession>A0AAU8KXY2</accession>
<sequence>MPIIDTNKKKTGGAKRALKWFAIILVVLFVLRACTVGDHKAADTDVDVSPAIPENTSLFTIGNMDGIHVETLCKNPGKPEGVNFVIKDGQGNVLNDYKLFMLLDLDGNSPITTKGWKEIKIHAPGQMTMTEAFFLTAFGMKDALDVEGPKFKFAITKGYPAAGDDVWVEPSKRVILYGAIFNTSKCSTLSK</sequence>